<dbReference type="SUPFAM" id="SSF159283">
    <property type="entry name" value="Guanosine diphospho-D-mannose pyrophosphorylase/mannose-6-phosphate isomerase linker domain"/>
    <property type="match status" value="1"/>
</dbReference>
<dbReference type="PANTHER" id="PTHR46390">
    <property type="entry name" value="MANNOSE-1-PHOSPHATE GUANYLYLTRANSFERASE"/>
    <property type="match status" value="1"/>
</dbReference>
<keyword evidence="11" id="KW-1185">Reference proteome</keyword>
<dbReference type="RefSeq" id="WP_011417030.1">
    <property type="nucleotide sequence ID" value="NC_007759.1"/>
</dbReference>
<dbReference type="InterPro" id="IPR051161">
    <property type="entry name" value="Mannose-6P_isomerase_type2"/>
</dbReference>
<evidence type="ECO:0000256" key="6">
    <source>
        <dbReference type="ARBA" id="ARBA00023134"/>
    </source>
</evidence>
<dbReference type="InterPro" id="IPR049577">
    <property type="entry name" value="GMPP_N"/>
</dbReference>
<dbReference type="InParanoid" id="Q2LSE4"/>
<evidence type="ECO:0000256" key="3">
    <source>
        <dbReference type="ARBA" id="ARBA00022679"/>
    </source>
</evidence>
<name>Q2LSE4_SYNAS</name>
<dbReference type="KEGG" id="sat:SYN_01031"/>
<dbReference type="HOGENOM" id="CLU_035527_0_1_7"/>
<dbReference type="AlphaFoldDB" id="Q2LSE4"/>
<keyword evidence="4 10" id="KW-0548">Nucleotidyltransferase</keyword>
<evidence type="ECO:0000313" key="10">
    <source>
        <dbReference type="EMBL" id="ABC77001.1"/>
    </source>
</evidence>
<evidence type="ECO:0000313" key="11">
    <source>
        <dbReference type="Proteomes" id="UP000001933"/>
    </source>
</evidence>
<proteinExistence type="inferred from homology"/>
<dbReference type="CDD" id="cd02509">
    <property type="entry name" value="GDP-M1P_Guanylyltransferase"/>
    <property type="match status" value="1"/>
</dbReference>
<keyword evidence="3 10" id="KW-0808">Transferase</keyword>
<dbReference type="FunFam" id="3.90.550.10:FF:000046">
    <property type="entry name" value="Mannose-1-phosphate guanylyltransferase (GDP)"/>
    <property type="match status" value="1"/>
</dbReference>
<dbReference type="PANTHER" id="PTHR46390:SF1">
    <property type="entry name" value="MANNOSE-1-PHOSPHATE GUANYLYLTRANSFERASE"/>
    <property type="match status" value="1"/>
</dbReference>
<evidence type="ECO:0000259" key="8">
    <source>
        <dbReference type="Pfam" id="PF00483"/>
    </source>
</evidence>
<dbReference type="STRING" id="56780.SYN_01031"/>
<dbReference type="GO" id="GO:0004475">
    <property type="term" value="F:mannose-1-phosphate guanylyltransferase (GTP) activity"/>
    <property type="evidence" value="ECO:0007669"/>
    <property type="project" value="UniProtKB-EC"/>
</dbReference>
<dbReference type="EMBL" id="CP000252">
    <property type="protein sequence ID" value="ABC77001.1"/>
    <property type="molecule type" value="Genomic_DNA"/>
</dbReference>
<gene>
    <name evidence="10" type="ORF">SYN_01031</name>
</gene>
<feature type="domain" description="MannoseP isomerase/GMP-like beta-helix" evidence="9">
    <location>
        <begin position="293"/>
        <end position="346"/>
    </location>
</feature>
<protein>
    <recommendedName>
        <fullName evidence="2">mannose-1-phosphate guanylyltransferase</fullName>
        <ecNumber evidence="2">2.7.7.13</ecNumber>
    </recommendedName>
</protein>
<dbReference type="EC" id="2.7.7.13" evidence="2"/>
<comment type="catalytic activity">
    <reaction evidence="7">
        <text>alpha-D-mannose 1-phosphate + GTP + H(+) = GDP-alpha-D-mannose + diphosphate</text>
        <dbReference type="Rhea" id="RHEA:15229"/>
        <dbReference type="ChEBI" id="CHEBI:15378"/>
        <dbReference type="ChEBI" id="CHEBI:33019"/>
        <dbReference type="ChEBI" id="CHEBI:37565"/>
        <dbReference type="ChEBI" id="CHEBI:57527"/>
        <dbReference type="ChEBI" id="CHEBI:58409"/>
        <dbReference type="EC" id="2.7.7.13"/>
    </reaction>
</comment>
<comment type="similarity">
    <text evidence="1">Belongs to the mannose-6-phosphate isomerase type 2 family.</text>
</comment>
<reference evidence="10 11" key="1">
    <citation type="journal article" date="2007" name="Proc. Natl. Acad. Sci. U.S.A.">
        <title>The genome of Syntrophus aciditrophicus: life at the thermodynamic limit of microbial growth.</title>
        <authorList>
            <person name="McInerney M.J."/>
            <person name="Rohlin L."/>
            <person name="Mouttaki H."/>
            <person name="Kim U."/>
            <person name="Krupp R.S."/>
            <person name="Rios-Hernandez L."/>
            <person name="Sieber J."/>
            <person name="Struchtemeyer C.G."/>
            <person name="Bhattacharyya A."/>
            <person name="Campbell J.W."/>
            <person name="Gunsalus R.P."/>
        </authorList>
    </citation>
    <scope>NUCLEOTIDE SEQUENCE [LARGE SCALE GENOMIC DNA]</scope>
    <source>
        <strain evidence="10 11">SB</strain>
    </source>
</reference>
<evidence type="ECO:0000256" key="1">
    <source>
        <dbReference type="ARBA" id="ARBA00006115"/>
    </source>
</evidence>
<dbReference type="InterPro" id="IPR005835">
    <property type="entry name" value="NTP_transferase_dom"/>
</dbReference>
<dbReference type="GO" id="GO:0005525">
    <property type="term" value="F:GTP binding"/>
    <property type="evidence" value="ECO:0007669"/>
    <property type="project" value="UniProtKB-KW"/>
</dbReference>
<dbReference type="OrthoDB" id="9806359at2"/>
<keyword evidence="6" id="KW-0342">GTP-binding</keyword>
<dbReference type="InterPro" id="IPR054566">
    <property type="entry name" value="ManC/GMP-like_b-helix"/>
</dbReference>
<dbReference type="Gene3D" id="3.90.550.10">
    <property type="entry name" value="Spore Coat Polysaccharide Biosynthesis Protein SpsA, Chain A"/>
    <property type="match status" value="1"/>
</dbReference>
<evidence type="ECO:0000256" key="7">
    <source>
        <dbReference type="ARBA" id="ARBA00047343"/>
    </source>
</evidence>
<evidence type="ECO:0000256" key="5">
    <source>
        <dbReference type="ARBA" id="ARBA00022741"/>
    </source>
</evidence>
<organism evidence="10 11">
    <name type="scientific">Syntrophus aciditrophicus (strain SB)</name>
    <dbReference type="NCBI Taxonomy" id="56780"/>
    <lineage>
        <taxon>Bacteria</taxon>
        <taxon>Pseudomonadati</taxon>
        <taxon>Thermodesulfobacteriota</taxon>
        <taxon>Syntrophia</taxon>
        <taxon>Syntrophales</taxon>
        <taxon>Syntrophaceae</taxon>
        <taxon>Syntrophus</taxon>
    </lineage>
</organism>
<evidence type="ECO:0000256" key="2">
    <source>
        <dbReference type="ARBA" id="ARBA00012387"/>
    </source>
</evidence>
<evidence type="ECO:0000259" key="9">
    <source>
        <dbReference type="Pfam" id="PF22640"/>
    </source>
</evidence>
<dbReference type="GO" id="GO:0009298">
    <property type="term" value="P:GDP-mannose biosynthetic process"/>
    <property type="evidence" value="ECO:0007669"/>
    <property type="project" value="TreeGrafter"/>
</dbReference>
<feature type="domain" description="Nucleotidyl transferase" evidence="8">
    <location>
        <begin position="3"/>
        <end position="284"/>
    </location>
</feature>
<sequence length="357" mass="39343">MYAVIMAGGKGARFWPRSREHKPKHLLDITGTRTIIQETVSRISSLIPPDRTLIITGAAHADELRRQLPEIPAENILVEPVGRNTAPCIGLAAIHIRRRAGDAVMAVLPSDHVIADDRVFLDTLAAAAEAAEREDALVTIGIKPTGPETGYGYIERGNPVGQIGGKLIYGVWSIREKPPLEQAMSFVEAGTFYWNSGMFIWKTSTILQAIETHLPDLHAGLLRLEAALGTEQYEVVLRDTYEETRSISIDYGVMEKADKVLVIPGNFAWSDVGSWDALWEFLEKDFAGNACRGEVIAVESADSLVYSPKKLVALVGVRDLIVVETDDALLICRRGDSQKVKSIVDILEEKNLKNYLE</sequence>
<dbReference type="Pfam" id="PF22640">
    <property type="entry name" value="ManC_GMP_beta-helix"/>
    <property type="match status" value="1"/>
</dbReference>
<evidence type="ECO:0000256" key="4">
    <source>
        <dbReference type="ARBA" id="ARBA00022695"/>
    </source>
</evidence>
<dbReference type="Proteomes" id="UP000001933">
    <property type="component" value="Chromosome"/>
</dbReference>
<keyword evidence="5" id="KW-0547">Nucleotide-binding</keyword>
<accession>Q2LSE4</accession>
<dbReference type="Pfam" id="PF00483">
    <property type="entry name" value="NTP_transferase"/>
    <property type="match status" value="1"/>
</dbReference>
<dbReference type="eggNOG" id="COG0836">
    <property type="taxonomic scope" value="Bacteria"/>
</dbReference>
<dbReference type="SUPFAM" id="SSF53448">
    <property type="entry name" value="Nucleotide-diphospho-sugar transferases"/>
    <property type="match status" value="1"/>
</dbReference>
<dbReference type="InterPro" id="IPR029044">
    <property type="entry name" value="Nucleotide-diphossugar_trans"/>
</dbReference>